<gene>
    <name evidence="2" type="ORF">EV192_101303</name>
</gene>
<dbReference type="AlphaFoldDB" id="A0A4R2JYW0"/>
<evidence type="ECO:0000313" key="3">
    <source>
        <dbReference type="Proteomes" id="UP000295680"/>
    </source>
</evidence>
<feature type="region of interest" description="Disordered" evidence="1">
    <location>
        <begin position="1"/>
        <end position="135"/>
    </location>
</feature>
<sequence length="153" mass="16192">MTPNAPPTQHPKDTPTPNHPHTTSRPLASLHPSPATSVVDHLTDAHPHGAAEASGHPHTAFRATLATPATEHHHASPHTATPNLNHPNTATPRPNRPRTTPYTASRPLGHLLASPRTTTPAADHPLTDPPFRTTPRLRRTGLEVSTGLSGVVA</sequence>
<accession>A0A4R2JYW0</accession>
<organism evidence="2 3">
    <name type="scientific">Actinocrispum wychmicini</name>
    <dbReference type="NCBI Taxonomy" id="1213861"/>
    <lineage>
        <taxon>Bacteria</taxon>
        <taxon>Bacillati</taxon>
        <taxon>Actinomycetota</taxon>
        <taxon>Actinomycetes</taxon>
        <taxon>Pseudonocardiales</taxon>
        <taxon>Pseudonocardiaceae</taxon>
        <taxon>Actinocrispum</taxon>
    </lineage>
</organism>
<evidence type="ECO:0000256" key="1">
    <source>
        <dbReference type="SAM" id="MobiDB-lite"/>
    </source>
</evidence>
<feature type="compositionally biased region" description="Low complexity" evidence="1">
    <location>
        <begin position="87"/>
        <end position="104"/>
    </location>
</feature>
<protein>
    <submittedName>
        <fullName evidence="2">Uncharacterized protein</fullName>
    </submittedName>
</protein>
<dbReference type="EMBL" id="SLWS01000001">
    <property type="protein sequence ID" value="TCO64527.1"/>
    <property type="molecule type" value="Genomic_DNA"/>
</dbReference>
<feature type="compositionally biased region" description="Polar residues" evidence="1">
    <location>
        <begin position="15"/>
        <end position="26"/>
    </location>
</feature>
<name>A0A4R2JYW0_9PSEU</name>
<evidence type="ECO:0000313" key="2">
    <source>
        <dbReference type="EMBL" id="TCO64527.1"/>
    </source>
</evidence>
<keyword evidence="3" id="KW-1185">Reference proteome</keyword>
<comment type="caution">
    <text evidence="2">The sequence shown here is derived from an EMBL/GenBank/DDBJ whole genome shotgun (WGS) entry which is preliminary data.</text>
</comment>
<reference evidence="2 3" key="1">
    <citation type="submission" date="2019-03" db="EMBL/GenBank/DDBJ databases">
        <title>Genomic Encyclopedia of Type Strains, Phase IV (KMG-IV): sequencing the most valuable type-strain genomes for metagenomic binning, comparative biology and taxonomic classification.</title>
        <authorList>
            <person name="Goeker M."/>
        </authorList>
    </citation>
    <scope>NUCLEOTIDE SEQUENCE [LARGE SCALE GENOMIC DNA]</scope>
    <source>
        <strain evidence="2 3">DSM 45934</strain>
    </source>
</reference>
<proteinExistence type="predicted"/>
<dbReference type="Proteomes" id="UP000295680">
    <property type="component" value="Unassembled WGS sequence"/>
</dbReference>